<evidence type="ECO:0000256" key="2">
    <source>
        <dbReference type="ARBA" id="ARBA00022527"/>
    </source>
</evidence>
<dbReference type="PROSITE" id="PS00107">
    <property type="entry name" value="PROTEIN_KINASE_ATP"/>
    <property type="match status" value="1"/>
</dbReference>
<organism evidence="11 12">
    <name type="scientific">Azoarcus sp. (strain BH72)</name>
    <dbReference type="NCBI Taxonomy" id="418699"/>
    <lineage>
        <taxon>Bacteria</taxon>
        <taxon>Pseudomonadati</taxon>
        <taxon>Pseudomonadota</taxon>
        <taxon>Betaproteobacteria</taxon>
        <taxon>Rhodocyclales</taxon>
        <taxon>Zoogloeaceae</taxon>
        <taxon>Azoarcus</taxon>
    </lineage>
</organism>
<feature type="compositionally biased region" description="Pro residues" evidence="8">
    <location>
        <begin position="348"/>
        <end position="374"/>
    </location>
</feature>
<dbReference type="CDD" id="cd14014">
    <property type="entry name" value="STKc_PknB_like"/>
    <property type="match status" value="1"/>
</dbReference>
<accession>A1KC34</accession>
<dbReference type="SMART" id="SM00220">
    <property type="entry name" value="S_TKc"/>
    <property type="match status" value="1"/>
</dbReference>
<dbReference type="AlphaFoldDB" id="A1KC34"/>
<evidence type="ECO:0000313" key="11">
    <source>
        <dbReference type="EMBL" id="CAL96390.1"/>
    </source>
</evidence>
<dbReference type="Pfam" id="PF00069">
    <property type="entry name" value="Pkinase"/>
    <property type="match status" value="1"/>
</dbReference>
<keyword evidence="5 11" id="KW-0418">Kinase</keyword>
<keyword evidence="9" id="KW-1133">Transmembrane helix</keyword>
<evidence type="ECO:0000256" key="1">
    <source>
        <dbReference type="ARBA" id="ARBA00012513"/>
    </source>
</evidence>
<feature type="region of interest" description="Disordered" evidence="8">
    <location>
        <begin position="348"/>
        <end position="470"/>
    </location>
</feature>
<reference evidence="11 12" key="1">
    <citation type="journal article" date="2006" name="Nat. Biotechnol.">
        <title>Complete genome of the mutualistic, N2-fixing grass endophyte Azoarcus sp. strain BH72.</title>
        <authorList>
            <person name="Krause A."/>
            <person name="Ramakumar A."/>
            <person name="Bartels D."/>
            <person name="Battistoni F."/>
            <person name="Bekel T."/>
            <person name="Boch J."/>
            <person name="Boehm M."/>
            <person name="Friedrich F."/>
            <person name="Hurek T."/>
            <person name="Krause L."/>
            <person name="Linke B."/>
            <person name="McHardy A.C."/>
            <person name="Sarkar A."/>
            <person name="Schneiker S."/>
            <person name="Syed A.A."/>
            <person name="Thauer R."/>
            <person name="Vorhoelter F.-J."/>
            <person name="Weidner S."/>
            <person name="Puehler A."/>
            <person name="Reinhold-Hurek B."/>
            <person name="Kaiser O."/>
            <person name="Goesmann A."/>
        </authorList>
    </citation>
    <scope>NUCLEOTIDE SEQUENCE [LARGE SCALE GENOMIC DNA]</scope>
    <source>
        <strain evidence="11 12">BH72</strain>
    </source>
</reference>
<keyword evidence="3 11" id="KW-0808">Transferase</keyword>
<dbReference type="Proteomes" id="UP000002588">
    <property type="component" value="Chromosome"/>
</dbReference>
<keyword evidence="9" id="KW-0812">Transmembrane</keyword>
<evidence type="ECO:0000256" key="8">
    <source>
        <dbReference type="SAM" id="MobiDB-lite"/>
    </source>
</evidence>
<dbReference type="HOGENOM" id="CLU_000288_63_44_4"/>
<gene>
    <name evidence="11" type="ordered locus">azo3774</name>
</gene>
<dbReference type="InterPro" id="IPR008271">
    <property type="entry name" value="Ser/Thr_kinase_AS"/>
</dbReference>
<evidence type="ECO:0000256" key="4">
    <source>
        <dbReference type="ARBA" id="ARBA00022741"/>
    </source>
</evidence>
<dbReference type="KEGG" id="azo:azo3774"/>
<feature type="domain" description="Protein kinase" evidence="10">
    <location>
        <begin position="8"/>
        <end position="269"/>
    </location>
</feature>
<feature type="compositionally biased region" description="Low complexity" evidence="8">
    <location>
        <begin position="396"/>
        <end position="405"/>
    </location>
</feature>
<protein>
    <recommendedName>
        <fullName evidence="1">non-specific serine/threonine protein kinase</fullName>
        <ecNumber evidence="1">2.7.11.1</ecNumber>
    </recommendedName>
</protein>
<dbReference type="PANTHER" id="PTHR43289">
    <property type="entry name" value="MITOGEN-ACTIVATED PROTEIN KINASE KINASE KINASE 20-RELATED"/>
    <property type="match status" value="1"/>
</dbReference>
<proteinExistence type="predicted"/>
<dbReference type="FunFam" id="1.10.510.10:FF:000021">
    <property type="entry name" value="Serine/threonine protein kinase"/>
    <property type="match status" value="1"/>
</dbReference>
<dbReference type="PROSITE" id="PS50011">
    <property type="entry name" value="PROTEIN_KINASE_DOM"/>
    <property type="match status" value="1"/>
</dbReference>
<dbReference type="EMBL" id="AM406670">
    <property type="protein sequence ID" value="CAL96390.1"/>
    <property type="molecule type" value="Genomic_DNA"/>
</dbReference>
<evidence type="ECO:0000256" key="5">
    <source>
        <dbReference type="ARBA" id="ARBA00022777"/>
    </source>
</evidence>
<keyword evidence="6 7" id="KW-0067">ATP-binding</keyword>
<keyword evidence="2 11" id="KW-0723">Serine/threonine-protein kinase</keyword>
<name>A1KC34_AZOSB</name>
<dbReference type="InterPro" id="IPR011009">
    <property type="entry name" value="Kinase-like_dom_sf"/>
</dbReference>
<dbReference type="EC" id="2.7.11.1" evidence="1"/>
<evidence type="ECO:0000313" key="12">
    <source>
        <dbReference type="Proteomes" id="UP000002588"/>
    </source>
</evidence>
<evidence type="ECO:0000256" key="9">
    <source>
        <dbReference type="SAM" id="Phobius"/>
    </source>
</evidence>
<dbReference type="PANTHER" id="PTHR43289:SF6">
    <property type="entry name" value="SERINE_THREONINE-PROTEIN KINASE NEKL-3"/>
    <property type="match status" value="1"/>
</dbReference>
<sequence>MKEVIGNFKILAKVGEGGMGNVFRGRDLMLERDVAIKSLRPELACYPEVVERFRTEAIALARLQHQNIANVFSFFAEDGQYYMVMEFVDGEPLNRLARRRGALPWREAVALVVQALYGLEHAHHAGVVHRDIKPSNMIVTADGTLKLMDFGIARILEKVGLTRTGCVVGTLLYVSPEQARGGDIDARSDLYSMAVVLYELLTGRAPFDSPSEFELMRAHIELPPPPPSGLVSGLPPGLEAVILRALAKDPADRFQHAEAFRSELEHLLAAGADSDRTVLLDLPNLPPAAKAAVAATLGGTRAVGPAPTPPAPVTAPKRALAPLLAGAGLVLVLIVGAVAWLALRPAGEPPAPQQTAAPVPPAPVPASTPAPAVPPATDTVAIPAPLPAAQPDAKPAESAPAVVERAPPPAPVAADAPAPAAGPSPAVAARPAPERAVRSEPAKPVRAERSTPAPAPQPVTKAAAPRQDGRCARLIQQLSLGERLAEADLSYLRANCGD</sequence>
<feature type="binding site" evidence="7">
    <location>
        <position position="37"/>
    </location>
    <ligand>
        <name>ATP</name>
        <dbReference type="ChEBI" id="CHEBI:30616"/>
    </ligand>
</feature>
<keyword evidence="12" id="KW-1185">Reference proteome</keyword>
<dbReference type="Gene3D" id="1.10.510.10">
    <property type="entry name" value="Transferase(Phosphotransferase) domain 1"/>
    <property type="match status" value="1"/>
</dbReference>
<feature type="transmembrane region" description="Helical" evidence="9">
    <location>
        <begin position="319"/>
        <end position="343"/>
    </location>
</feature>
<dbReference type="PROSITE" id="PS00108">
    <property type="entry name" value="PROTEIN_KINASE_ST"/>
    <property type="match status" value="1"/>
</dbReference>
<dbReference type="InterPro" id="IPR000719">
    <property type="entry name" value="Prot_kinase_dom"/>
</dbReference>
<dbReference type="InterPro" id="IPR017441">
    <property type="entry name" value="Protein_kinase_ATP_BS"/>
</dbReference>
<dbReference type="Gene3D" id="3.30.200.20">
    <property type="entry name" value="Phosphorylase Kinase, domain 1"/>
    <property type="match status" value="1"/>
</dbReference>
<evidence type="ECO:0000256" key="7">
    <source>
        <dbReference type="PROSITE-ProRule" id="PRU10141"/>
    </source>
</evidence>
<evidence type="ECO:0000256" key="6">
    <source>
        <dbReference type="ARBA" id="ARBA00022840"/>
    </source>
</evidence>
<dbReference type="SUPFAM" id="SSF56112">
    <property type="entry name" value="Protein kinase-like (PK-like)"/>
    <property type="match status" value="1"/>
</dbReference>
<dbReference type="STRING" id="62928.azo3774"/>
<keyword evidence="4 7" id="KW-0547">Nucleotide-binding</keyword>
<feature type="compositionally biased region" description="Basic and acidic residues" evidence="8">
    <location>
        <begin position="432"/>
        <end position="449"/>
    </location>
</feature>
<dbReference type="GO" id="GO:0005524">
    <property type="term" value="F:ATP binding"/>
    <property type="evidence" value="ECO:0007669"/>
    <property type="project" value="UniProtKB-UniRule"/>
</dbReference>
<dbReference type="eggNOG" id="COG0515">
    <property type="taxonomic scope" value="Bacteria"/>
</dbReference>
<evidence type="ECO:0000256" key="3">
    <source>
        <dbReference type="ARBA" id="ARBA00022679"/>
    </source>
</evidence>
<dbReference type="GO" id="GO:0004674">
    <property type="term" value="F:protein serine/threonine kinase activity"/>
    <property type="evidence" value="ECO:0007669"/>
    <property type="project" value="UniProtKB-KW"/>
</dbReference>
<evidence type="ECO:0000259" key="10">
    <source>
        <dbReference type="PROSITE" id="PS50011"/>
    </source>
</evidence>
<feature type="compositionally biased region" description="Low complexity" evidence="8">
    <location>
        <begin position="412"/>
        <end position="431"/>
    </location>
</feature>
<keyword evidence="9" id="KW-0472">Membrane</keyword>
<dbReference type="RefSeq" id="WP_011767496.1">
    <property type="nucleotide sequence ID" value="NC_008702.1"/>
</dbReference>